<dbReference type="EMBL" id="GG770383">
    <property type="protein sequence ID" value="EFG28265.2"/>
    <property type="molecule type" value="Genomic_DNA"/>
</dbReference>
<reference evidence="2 3" key="1">
    <citation type="submission" date="2010-03" db="EMBL/GenBank/DDBJ databases">
        <title>The Genome Sequence of Fusobacterium sp. 1_1_41FAA.</title>
        <authorList>
            <consortium name="The Broad Institute Genome Sequencing Platform"/>
            <person name="Ward D."/>
            <person name="Earl A."/>
            <person name="Feldgarden M."/>
            <person name="Gevers D."/>
            <person name="Young S.K."/>
            <person name="Zeng Q."/>
            <person name="Koehrsen M."/>
            <person name="Alvarado L."/>
            <person name="Berlin A."/>
            <person name="Borenstein D."/>
            <person name="Chapman S."/>
            <person name="Chen Z."/>
            <person name="Engels R."/>
            <person name="Freedman E."/>
            <person name="Gellesch M."/>
            <person name="Goldberg J."/>
            <person name="Griggs A."/>
            <person name="Gujja S."/>
            <person name="Heilman E."/>
            <person name="Heiman D."/>
            <person name="Hepburn T."/>
            <person name="Howarth C."/>
            <person name="Jen D."/>
            <person name="Larson L."/>
            <person name="Mehta T."/>
            <person name="Park D."/>
            <person name="Pearson M."/>
            <person name="Richards J."/>
            <person name="Roberts A."/>
            <person name="Saif S."/>
            <person name="Shea T."/>
            <person name="Shenoy N."/>
            <person name="Sisk P."/>
            <person name="Stolte C."/>
            <person name="Sykes S."/>
            <person name="Walk T."/>
            <person name="White J."/>
            <person name="Yandava C."/>
            <person name="Strauss J.C."/>
            <person name="Ambrose C.E."/>
            <person name="Allen-Vercoe E."/>
            <person name="Haas B."/>
            <person name="Henn M.R."/>
            <person name="Nusbaum C."/>
            <person name="Birren B."/>
        </authorList>
    </citation>
    <scope>NUCLEOTIDE SEQUENCE [LARGE SCALE GENOMIC DNA]</scope>
    <source>
        <strain evidence="2 3">1_1_41FAA</strain>
    </source>
</reference>
<feature type="chain" id="PRO_5003086878" evidence="1">
    <location>
        <begin position="22"/>
        <end position="244"/>
    </location>
</feature>
<accession>D6LIN9</accession>
<name>D6LIN9_9FUSO</name>
<proteinExistence type="predicted"/>
<evidence type="ECO:0000256" key="1">
    <source>
        <dbReference type="SAM" id="SignalP"/>
    </source>
</evidence>
<protein>
    <submittedName>
        <fullName evidence="2">Lipoprotein</fullName>
    </submittedName>
</protein>
<keyword evidence="1" id="KW-0732">Signal</keyword>
<feature type="signal peptide" evidence="1">
    <location>
        <begin position="1"/>
        <end position="21"/>
    </location>
</feature>
<evidence type="ECO:0000313" key="3">
    <source>
        <dbReference type="Proteomes" id="UP000003964"/>
    </source>
</evidence>
<evidence type="ECO:0000313" key="2">
    <source>
        <dbReference type="EMBL" id="EFG28265.2"/>
    </source>
</evidence>
<organism evidence="2 3">
    <name type="scientific">Fusobacterium periodonticum 1_1_41FAA</name>
    <dbReference type="NCBI Taxonomy" id="469621"/>
    <lineage>
        <taxon>Bacteria</taxon>
        <taxon>Fusobacteriati</taxon>
        <taxon>Fusobacteriota</taxon>
        <taxon>Fusobacteriia</taxon>
        <taxon>Fusobacteriales</taxon>
        <taxon>Fusobacteriaceae</taxon>
        <taxon>Fusobacterium</taxon>
    </lineage>
</organism>
<dbReference type="AlphaFoldDB" id="D6LIN9"/>
<keyword evidence="2" id="KW-0449">Lipoprotein</keyword>
<dbReference type="Proteomes" id="UP000003964">
    <property type="component" value="Unassembled WGS sequence"/>
</dbReference>
<gene>
    <name evidence="2" type="ORF">HMPREF0400_01604</name>
</gene>
<sequence length="244" mass="28133">MKKMKKVLLNLVLVFSVFCLLGCGGPNKDPKVAEEIVTIVQQIVDYYNVPKNEIKITYGTDPMTMTKKEQELAKNIKIEVIDVLSVDDFIDYRIKELEKVYKKQEEQRGNDPFYVSKTLPTKEELKEKYKKRNIESFYKYSVQADVVVFEDEIIMNGVPDLEAGRKMIKIEADSLKEENLSNLKYETVEAFDYVGYVSENKPLIFISTGIPGVLGGEGTNTYSVLYNSLYDFLRARWKNITIKN</sequence>